<accession>A0A4U9CSZ4</accession>
<dbReference type="PANTHER" id="PTHR11670">
    <property type="entry name" value="ACONITASE/IRON-RESPONSIVE ELEMENT FAMILY MEMBER"/>
    <property type="match status" value="1"/>
</dbReference>
<keyword evidence="2" id="KW-0456">Lyase</keyword>
<evidence type="ECO:0000259" key="1">
    <source>
        <dbReference type="Pfam" id="PF00694"/>
    </source>
</evidence>
<dbReference type="GO" id="GO:0003994">
    <property type="term" value="F:aconitate hydratase activity"/>
    <property type="evidence" value="ECO:0007669"/>
    <property type="project" value="UniProtKB-EC"/>
</dbReference>
<dbReference type="InterPro" id="IPR015928">
    <property type="entry name" value="Aconitase/3IPM_dehydase_swvl"/>
</dbReference>
<dbReference type="SUPFAM" id="SSF52016">
    <property type="entry name" value="LeuD/IlvD-like"/>
    <property type="match status" value="1"/>
</dbReference>
<reference evidence="2 3" key="1">
    <citation type="submission" date="2019-04" db="EMBL/GenBank/DDBJ databases">
        <authorList>
            <consortium name="Pathogen Informatics"/>
        </authorList>
    </citation>
    <scope>NUCLEOTIDE SEQUENCE [LARGE SCALE GENOMIC DNA]</scope>
    <source>
        <strain evidence="2 3">NCTC9185</strain>
    </source>
</reference>
<dbReference type="InterPro" id="IPR000573">
    <property type="entry name" value="AconitaseA/IPMdHydase_ssu_swvl"/>
</dbReference>
<dbReference type="AlphaFoldDB" id="A0A4U9CSZ4"/>
<dbReference type="Pfam" id="PF00694">
    <property type="entry name" value="Aconitase_C"/>
    <property type="match status" value="1"/>
</dbReference>
<protein>
    <submittedName>
        <fullName evidence="2">Aconitate hydratase 1</fullName>
        <ecNumber evidence="2">4.2.1.3</ecNumber>
    </submittedName>
</protein>
<evidence type="ECO:0000313" key="2">
    <source>
        <dbReference type="EMBL" id="VTN08391.1"/>
    </source>
</evidence>
<dbReference type="EMBL" id="CABDVU010000001">
    <property type="protein sequence ID" value="VTN08391.1"/>
    <property type="molecule type" value="Genomic_DNA"/>
</dbReference>
<dbReference type="InterPro" id="IPR006249">
    <property type="entry name" value="Aconitase/IRP2"/>
</dbReference>
<sequence>MAKTVSPVYLKDIWPSGLEIARAVEQVSTEMFHKEYAEVFEGTPEWKAIGVERSDTYDWQSDLNLYPPVAVLPMRWAVEPNQLRIFAGARILAMLGDSVTTDHISPAGSIKAESPAGRYLQNRGVERIDFNSYGSRRGNHEVMMRGTFANIRIRNEMVPGIEGGMTRHLPGSRAGGDL</sequence>
<feature type="domain" description="Aconitase A/isopropylmalate dehydratase small subunit swivel" evidence="1">
    <location>
        <begin position="118"/>
        <end position="171"/>
    </location>
</feature>
<dbReference type="Proteomes" id="UP000339249">
    <property type="component" value="Unassembled WGS sequence"/>
</dbReference>
<dbReference type="EC" id="4.2.1.3" evidence="2"/>
<proteinExistence type="predicted"/>
<dbReference type="Gene3D" id="6.10.190.10">
    <property type="match status" value="1"/>
</dbReference>
<gene>
    <name evidence="2" type="primary">acnA_4</name>
    <name evidence="2" type="ORF">NCTC9185_00268</name>
</gene>
<evidence type="ECO:0000313" key="3">
    <source>
        <dbReference type="Proteomes" id="UP000339249"/>
    </source>
</evidence>
<name>A0A4U9CSZ4_RAOTE</name>
<dbReference type="Gene3D" id="3.20.19.10">
    <property type="entry name" value="Aconitase, domain 4"/>
    <property type="match status" value="1"/>
</dbReference>
<organism evidence="2 3">
    <name type="scientific">Raoultella terrigena</name>
    <name type="common">Klebsiella terrigena</name>
    <dbReference type="NCBI Taxonomy" id="577"/>
    <lineage>
        <taxon>Bacteria</taxon>
        <taxon>Pseudomonadati</taxon>
        <taxon>Pseudomonadota</taxon>
        <taxon>Gammaproteobacteria</taxon>
        <taxon>Enterobacterales</taxon>
        <taxon>Enterobacteriaceae</taxon>
        <taxon>Klebsiella/Raoultella group</taxon>
        <taxon>Raoultella</taxon>
    </lineage>
</organism>